<proteinExistence type="predicted"/>
<dbReference type="AlphaFoldDB" id="A0AAE4SKI9"/>
<dbReference type="RefSeq" id="WP_316938836.1">
    <property type="nucleotide sequence ID" value="NZ_JAWHXQ010000154.1"/>
</dbReference>
<organism evidence="1 2">
    <name type="scientific">Klebsiella quasipneumoniae subsp. similipneumoniae</name>
    <dbReference type="NCBI Taxonomy" id="1463164"/>
    <lineage>
        <taxon>Bacteria</taxon>
        <taxon>Pseudomonadati</taxon>
        <taxon>Pseudomonadota</taxon>
        <taxon>Gammaproteobacteria</taxon>
        <taxon>Enterobacterales</taxon>
        <taxon>Enterobacteriaceae</taxon>
        <taxon>Klebsiella/Raoultella group</taxon>
        <taxon>Klebsiella</taxon>
        <taxon>Klebsiella pneumoniae complex</taxon>
    </lineage>
</organism>
<gene>
    <name evidence="1" type="ORF">RZO73_31135</name>
</gene>
<evidence type="ECO:0000313" key="2">
    <source>
        <dbReference type="Proteomes" id="UP001187239"/>
    </source>
</evidence>
<accession>A0AAE4SKI9</accession>
<sequence>MRIEHCPFSLECGFIEHVRFLSGKIETRRKKDATHYVVKINDTATRYIFDNMQFVTPPTTETPFLYDQGRWPKYSKCEFTVGGITGFYPGVRWIYREPTKSSNAIFEAITITGPMAADGGDPKKYPMYLASYDAFDGSVICQDTYYIPDS</sequence>
<evidence type="ECO:0000313" key="1">
    <source>
        <dbReference type="EMBL" id="MDV0614902.1"/>
    </source>
</evidence>
<comment type="caution">
    <text evidence="1">The sequence shown here is derived from an EMBL/GenBank/DDBJ whole genome shotgun (WGS) entry which is preliminary data.</text>
</comment>
<protein>
    <submittedName>
        <fullName evidence="1">Uncharacterized protein</fullName>
    </submittedName>
</protein>
<dbReference type="Proteomes" id="UP001187239">
    <property type="component" value="Unassembled WGS sequence"/>
</dbReference>
<dbReference type="EMBL" id="JAWHXQ010000154">
    <property type="protein sequence ID" value="MDV0614902.1"/>
    <property type="molecule type" value="Genomic_DNA"/>
</dbReference>
<name>A0AAE4SKI9_9ENTR</name>
<reference evidence="1" key="1">
    <citation type="submission" date="2023-10" db="EMBL/GenBank/DDBJ databases">
        <title>Surveillance and assessment of the effects of hospital wastewater treatment on clearance of pathogenic bacterial and antimicrobial resistance genes.</title>
        <authorList>
            <person name="Wu Y."/>
        </authorList>
    </citation>
    <scope>NUCLEOTIDE SEQUENCE</scope>
    <source>
        <strain evidence="1">23-M-SY-8</strain>
    </source>
</reference>
<feature type="non-terminal residue" evidence="1">
    <location>
        <position position="150"/>
    </location>
</feature>